<reference evidence="4" key="1">
    <citation type="submission" date="2016-07" db="EMBL/GenBank/DDBJ databases">
        <title>Sequence Frankia sp. strain CcI1.17.</title>
        <authorList>
            <person name="Ghodhbane-Gtari F."/>
            <person name="Swanson E."/>
            <person name="Gueddou A."/>
            <person name="Morris K."/>
            <person name="Hezbri K."/>
            <person name="Ktari A."/>
            <person name="Nouioui I."/>
            <person name="Abebe-Akele F."/>
            <person name="Simpson S."/>
            <person name="Thomas K."/>
            <person name="Gtari M."/>
            <person name="Tisa L.S."/>
            <person name="Hurst S."/>
        </authorList>
    </citation>
    <scope>NUCLEOTIDE SEQUENCE [LARGE SCALE GENOMIC DNA]</scope>
    <source>
        <strain evidence="4">Cc1.17</strain>
    </source>
</reference>
<dbReference type="Gene3D" id="3.40.50.720">
    <property type="entry name" value="NAD(P)-binding Rossmann-like Domain"/>
    <property type="match status" value="1"/>
</dbReference>
<dbReference type="Pfam" id="PF00106">
    <property type="entry name" value="adh_short"/>
    <property type="match status" value="1"/>
</dbReference>
<comment type="similarity">
    <text evidence="1">Belongs to the short-chain dehydrogenases/reductases (SDR) family.</text>
</comment>
<evidence type="ECO:0000256" key="1">
    <source>
        <dbReference type="ARBA" id="ARBA00006484"/>
    </source>
</evidence>
<comment type="caution">
    <text evidence="3">The sequence shown here is derived from an EMBL/GenBank/DDBJ whole genome shotgun (WGS) entry which is preliminary data.</text>
</comment>
<dbReference type="RefSeq" id="WP_071083440.1">
    <property type="nucleotide sequence ID" value="NZ_MBLM01000080.1"/>
</dbReference>
<keyword evidence="2" id="KW-0560">Oxidoreductase</keyword>
<dbReference type="AlphaFoldDB" id="A0A1S1R040"/>
<evidence type="ECO:0000313" key="3">
    <source>
        <dbReference type="EMBL" id="OHV40318.1"/>
    </source>
</evidence>
<dbReference type="Proteomes" id="UP000179627">
    <property type="component" value="Unassembled WGS sequence"/>
</dbReference>
<proteinExistence type="inferred from homology"/>
<evidence type="ECO:0000256" key="2">
    <source>
        <dbReference type="ARBA" id="ARBA00023002"/>
    </source>
</evidence>
<keyword evidence="4" id="KW-1185">Reference proteome</keyword>
<dbReference type="PRINTS" id="PR00081">
    <property type="entry name" value="GDHRDH"/>
</dbReference>
<organism evidence="3 4">
    <name type="scientific">Parafrankia colletiae</name>
    <dbReference type="NCBI Taxonomy" id="573497"/>
    <lineage>
        <taxon>Bacteria</taxon>
        <taxon>Bacillati</taxon>
        <taxon>Actinomycetota</taxon>
        <taxon>Actinomycetes</taxon>
        <taxon>Frankiales</taxon>
        <taxon>Frankiaceae</taxon>
        <taxon>Parafrankia</taxon>
    </lineage>
</organism>
<protein>
    <recommendedName>
        <fullName evidence="5">Short-chain alcohol dehydrogenase</fullName>
    </recommendedName>
</protein>
<accession>A0A1S1R040</accession>
<dbReference type="EMBL" id="MBLM01000080">
    <property type="protein sequence ID" value="OHV40318.1"/>
    <property type="molecule type" value="Genomic_DNA"/>
</dbReference>
<dbReference type="SUPFAM" id="SSF51735">
    <property type="entry name" value="NAD(P)-binding Rossmann-fold domains"/>
    <property type="match status" value="1"/>
</dbReference>
<dbReference type="InterPro" id="IPR002347">
    <property type="entry name" value="SDR_fam"/>
</dbReference>
<dbReference type="OrthoDB" id="4449798at2"/>
<evidence type="ECO:0008006" key="5">
    <source>
        <dbReference type="Google" id="ProtNLM"/>
    </source>
</evidence>
<name>A0A1S1R040_9ACTN</name>
<evidence type="ECO:0000313" key="4">
    <source>
        <dbReference type="Proteomes" id="UP000179627"/>
    </source>
</evidence>
<gene>
    <name evidence="3" type="ORF">CC117_14280</name>
</gene>
<sequence>MSGFGWATTALEVVRTTDLRGRLAIVTGASSGMGIETAQALAVAGADLVLGVRDVAAGEAVARDVLAGAAGTIKVARLDLSDLDAVAEFAGAVTGPVDLLIANAGVSQTPDTHLPNGLDVRFATNHLGHFRLAALLRSQLAKRGARIVVVSSGGHKGIPVSLDDPGWRTREYSMGLAYAESKSANILFAQEATRRWSGEGIFANAVLPGTALTGLQRHHSDAQMRRIGFVTDEGTPAPMVRTAAQAAATAVWAATAPELAGRGGLVLEDCGLAKPVGPDTHPWSGYDDSVADPDSARRLWEISTRLIDELTAPAGPGPAPS</sequence>
<dbReference type="InterPro" id="IPR036291">
    <property type="entry name" value="NAD(P)-bd_dom_sf"/>
</dbReference>
<dbReference type="PANTHER" id="PTHR24320:SF227">
    <property type="entry name" value="RETINOL DEHYDROGENASE 11"/>
    <property type="match status" value="1"/>
</dbReference>
<dbReference type="GO" id="GO:0016491">
    <property type="term" value="F:oxidoreductase activity"/>
    <property type="evidence" value="ECO:0007669"/>
    <property type="project" value="UniProtKB-KW"/>
</dbReference>
<dbReference type="PANTHER" id="PTHR24320">
    <property type="entry name" value="RETINOL DEHYDROGENASE"/>
    <property type="match status" value="1"/>
</dbReference>